<keyword evidence="1" id="KW-0732">Signal</keyword>
<proteinExistence type="predicted"/>
<dbReference type="InterPro" id="IPR007893">
    <property type="entry name" value="Spore_coat_U/FanG"/>
</dbReference>
<sequence>MSARHALSVLVSCFLVFNLAPECAEAATATTSLGVSATVQATCVVSASSMNFGAYTGAALSATSAISVNCTNSTPYNVGLSAGLAPGATVNNRLMVGPGPALLSYALSSNSKGIVNWGKTVGADTIAGTGNGTPQALSVYGQIPAGQFITTGAYSDTIAVTVIY</sequence>
<dbReference type="Pfam" id="PF05229">
    <property type="entry name" value="SCPU"/>
    <property type="match status" value="1"/>
</dbReference>
<feature type="chain" id="PRO_5043683435" evidence="1">
    <location>
        <begin position="27"/>
        <end position="164"/>
    </location>
</feature>
<dbReference type="PANTHER" id="PTHR37089:SF4">
    <property type="entry name" value="EXPORTED PROTEIN"/>
    <property type="match status" value="1"/>
</dbReference>
<feature type="signal peptide" evidence="1">
    <location>
        <begin position="1"/>
        <end position="26"/>
    </location>
</feature>
<protein>
    <submittedName>
        <fullName evidence="3">Spore coat U domain-containing protein</fullName>
    </submittedName>
</protein>
<name>A0AAU7DR16_9BACT</name>
<dbReference type="SMART" id="SM00972">
    <property type="entry name" value="SCPU"/>
    <property type="match status" value="1"/>
</dbReference>
<dbReference type="PANTHER" id="PTHR37089">
    <property type="entry name" value="PROTEIN U-RELATED"/>
    <property type="match status" value="1"/>
</dbReference>
<evidence type="ECO:0000313" key="3">
    <source>
        <dbReference type="EMBL" id="XBH19487.1"/>
    </source>
</evidence>
<accession>A0AAU7DR16</accession>
<dbReference type="AlphaFoldDB" id="A0AAU7DR16"/>
<dbReference type="InterPro" id="IPR053167">
    <property type="entry name" value="Spore_coat_component"/>
</dbReference>
<evidence type="ECO:0000256" key="1">
    <source>
        <dbReference type="SAM" id="SignalP"/>
    </source>
</evidence>
<reference evidence="3" key="1">
    <citation type="submission" date="2023-03" db="EMBL/GenBank/DDBJ databases">
        <title>Edaphobacter sp.</title>
        <authorList>
            <person name="Huber K.J."/>
            <person name="Papendorf J."/>
            <person name="Pilke C."/>
            <person name="Bunk B."/>
            <person name="Sproeer C."/>
            <person name="Pester M."/>
        </authorList>
    </citation>
    <scope>NUCLEOTIDE SEQUENCE</scope>
    <source>
        <strain evidence="3">DSM 110680</strain>
    </source>
</reference>
<evidence type="ECO:0000259" key="2">
    <source>
        <dbReference type="Pfam" id="PF05229"/>
    </source>
</evidence>
<organism evidence="3">
    <name type="scientific">Telmatobacter sp. DSM 110680</name>
    <dbReference type="NCBI Taxonomy" id="3036704"/>
    <lineage>
        <taxon>Bacteria</taxon>
        <taxon>Pseudomonadati</taxon>
        <taxon>Acidobacteriota</taxon>
        <taxon>Terriglobia</taxon>
        <taxon>Terriglobales</taxon>
        <taxon>Acidobacteriaceae</taxon>
        <taxon>Telmatobacter</taxon>
    </lineage>
</organism>
<feature type="domain" description="Spore coat protein U/FanG" evidence="2">
    <location>
        <begin position="30"/>
        <end position="161"/>
    </location>
</feature>
<dbReference type="RefSeq" id="WP_348264704.1">
    <property type="nucleotide sequence ID" value="NZ_CP121196.1"/>
</dbReference>
<dbReference type="EMBL" id="CP121196">
    <property type="protein sequence ID" value="XBH19487.1"/>
    <property type="molecule type" value="Genomic_DNA"/>
</dbReference>
<gene>
    <name evidence="3" type="ORF">P8935_09230</name>
</gene>